<protein>
    <submittedName>
        <fullName evidence="2">Uncharacterized protein</fullName>
    </submittedName>
</protein>
<evidence type="ECO:0000256" key="1">
    <source>
        <dbReference type="SAM" id="MobiDB-lite"/>
    </source>
</evidence>
<dbReference type="Proteomes" id="UP000267400">
    <property type="component" value="Unassembled WGS sequence"/>
</dbReference>
<name>A0A3S0I5G9_9GAMM</name>
<evidence type="ECO:0000313" key="2">
    <source>
        <dbReference type="EMBL" id="RTQ99135.1"/>
    </source>
</evidence>
<comment type="caution">
    <text evidence="2">The sequence shown here is derived from an EMBL/GenBank/DDBJ whole genome shotgun (WGS) entry which is preliminary data.</text>
</comment>
<keyword evidence="3" id="KW-1185">Reference proteome</keyword>
<feature type="compositionally biased region" description="Basic and acidic residues" evidence="1">
    <location>
        <begin position="1"/>
        <end position="29"/>
    </location>
</feature>
<feature type="region of interest" description="Disordered" evidence="1">
    <location>
        <begin position="1"/>
        <end position="60"/>
    </location>
</feature>
<evidence type="ECO:0000313" key="3">
    <source>
        <dbReference type="Proteomes" id="UP000267400"/>
    </source>
</evidence>
<dbReference type="RefSeq" id="WP_126486597.1">
    <property type="nucleotide sequence ID" value="NZ_RXNS01000021.1"/>
</dbReference>
<gene>
    <name evidence="2" type="ORF">EKG36_17985</name>
</gene>
<reference evidence="2 3" key="1">
    <citation type="submission" date="2018-12" db="EMBL/GenBank/DDBJ databases">
        <authorList>
            <person name="Yu L."/>
        </authorList>
    </citation>
    <scope>NUCLEOTIDE SEQUENCE [LARGE SCALE GENOMIC DNA]</scope>
    <source>
        <strain evidence="2 3">11S</strain>
    </source>
</reference>
<organism evidence="2 3">
    <name type="scientific">Halomonas nitroreducens</name>
    <dbReference type="NCBI Taxonomy" id="447425"/>
    <lineage>
        <taxon>Bacteria</taxon>
        <taxon>Pseudomonadati</taxon>
        <taxon>Pseudomonadota</taxon>
        <taxon>Gammaproteobacteria</taxon>
        <taxon>Oceanospirillales</taxon>
        <taxon>Halomonadaceae</taxon>
        <taxon>Halomonas</taxon>
    </lineage>
</organism>
<dbReference type="AlphaFoldDB" id="A0A3S0I5G9"/>
<dbReference type="EMBL" id="RXNS01000021">
    <property type="protein sequence ID" value="RTQ99135.1"/>
    <property type="molecule type" value="Genomic_DNA"/>
</dbReference>
<sequence length="60" mass="6712">MRDDGGFNAFDHAERVKEGSAFRHSDRVSGDLPPEDDRPEEAPPFPHPHPHSPHPSDPHP</sequence>
<proteinExistence type="predicted"/>
<accession>A0A3S0I5G9</accession>